<dbReference type="InterPro" id="IPR008900">
    <property type="entry name" value="Zot_N"/>
</dbReference>
<protein>
    <submittedName>
        <fullName evidence="4">Zonular occludens toxin</fullName>
    </submittedName>
</protein>
<feature type="region of interest" description="Disordered" evidence="1">
    <location>
        <begin position="318"/>
        <end position="350"/>
    </location>
</feature>
<keyword evidence="2" id="KW-1133">Transmembrane helix</keyword>
<accession>A0AAU6VH74</accession>
<evidence type="ECO:0000256" key="1">
    <source>
        <dbReference type="SAM" id="MobiDB-lite"/>
    </source>
</evidence>
<proteinExistence type="predicted"/>
<evidence type="ECO:0000256" key="2">
    <source>
        <dbReference type="SAM" id="Phobius"/>
    </source>
</evidence>
<evidence type="ECO:0000313" key="4">
    <source>
        <dbReference type="EMBL" id="XAG85660.1"/>
    </source>
</evidence>
<evidence type="ECO:0000259" key="3">
    <source>
        <dbReference type="Pfam" id="PF05707"/>
    </source>
</evidence>
<name>A0AAU6VH74_UNCXX</name>
<dbReference type="InterPro" id="IPR027417">
    <property type="entry name" value="P-loop_NTPase"/>
</dbReference>
<dbReference type="Pfam" id="PF05707">
    <property type="entry name" value="Zot"/>
    <property type="match status" value="1"/>
</dbReference>
<dbReference type="AlphaFoldDB" id="A0AAU6VH74"/>
<dbReference type="Gene3D" id="3.40.50.300">
    <property type="entry name" value="P-loop containing nucleotide triphosphate hydrolases"/>
    <property type="match status" value="1"/>
</dbReference>
<dbReference type="EMBL" id="CP095350">
    <property type="protein sequence ID" value="XAG85660.1"/>
    <property type="molecule type" value="Genomic_DNA"/>
</dbReference>
<feature type="domain" description="Zona occludens toxin N-terminal" evidence="3">
    <location>
        <begin position="2"/>
        <end position="257"/>
    </location>
</feature>
<feature type="transmembrane region" description="Helical" evidence="2">
    <location>
        <begin position="273"/>
        <end position="292"/>
    </location>
</feature>
<reference evidence="4" key="1">
    <citation type="submission" date="2022-03" db="EMBL/GenBank/DDBJ databases">
        <title>Sea Food Isolates.</title>
        <authorList>
            <person name="Li c."/>
        </authorList>
    </citation>
    <scope>NUCLEOTIDE SEQUENCE</scope>
    <source>
        <strain evidence="4">19MO03SA05</strain>
    </source>
</reference>
<keyword evidence="2" id="KW-0472">Membrane</keyword>
<keyword evidence="2" id="KW-0812">Transmembrane</keyword>
<gene>
    <name evidence="4" type="ORF">MRM63_06720</name>
</gene>
<organism evidence="4">
    <name type="scientific">bacterium 19MO03SA05</name>
    <dbReference type="NCBI Taxonomy" id="2920620"/>
    <lineage>
        <taxon>Bacteria</taxon>
    </lineage>
</organism>
<sequence length="475" mass="54396">MAVYFRHGSNGSYKSAYAVWYEVVPALREGRLVVTNIEGLKPLKEIESLLGEKFPPTAQLIRIFTRSEEGVMLWQNWFCWMPIGALVVIDECQDLFSPDVGFKREKALYRPLSDFINYLPDDFNDVFNSRWLPTPPEQIKEGDVDDTGRTEYDEYGRIIYPYNFYGAFMRHRKYQWDIIMLTPDRTSIPTWLRGCAQEAYSHRSTDTFFRKRKPRIFNHSPKSTKTDPSTKKDELYVTSKQIPIDVFVLYKSTATGAFNESKSDISIFKSPRFILVMLLMFASAGYFLWGIYDLLFNSSLDENQTVFAEASQPPVVQASSISSNDDHLSGSSSSKASSQSSGSVANSRGSVQSDIKNHSIDVLNPFYEYFPMFNDLTSIYLTGINTSIFSDGHVYNEFLFRIDKTDSTYYLNSSVLQSFGYEFIRLDDCFVYVISEKVNHLLTCPPYESYKDSSYADARAKDVDNLAQSVSIFSL</sequence>